<dbReference type="EMBL" id="JASCZI010125193">
    <property type="protein sequence ID" value="MED6166214.1"/>
    <property type="molecule type" value="Genomic_DNA"/>
</dbReference>
<evidence type="ECO:0000313" key="1">
    <source>
        <dbReference type="EMBL" id="MED6166214.1"/>
    </source>
</evidence>
<reference evidence="1 2" key="1">
    <citation type="journal article" date="2023" name="Plants (Basel)">
        <title>Bridging the Gap: Combining Genomics and Transcriptomics Approaches to Understand Stylosanthes scabra, an Orphan Legume from the Brazilian Caatinga.</title>
        <authorList>
            <person name="Ferreira-Neto J.R.C."/>
            <person name="da Silva M.D."/>
            <person name="Binneck E."/>
            <person name="de Melo N.F."/>
            <person name="da Silva R.H."/>
            <person name="de Melo A.L.T.M."/>
            <person name="Pandolfi V."/>
            <person name="Bustamante F.O."/>
            <person name="Brasileiro-Vidal A.C."/>
            <person name="Benko-Iseppon A.M."/>
        </authorList>
    </citation>
    <scope>NUCLEOTIDE SEQUENCE [LARGE SCALE GENOMIC DNA]</scope>
    <source>
        <tissue evidence="1">Leaves</tissue>
    </source>
</reference>
<protein>
    <submittedName>
        <fullName evidence="1">Uncharacterized protein</fullName>
    </submittedName>
</protein>
<comment type="caution">
    <text evidence="1">The sequence shown here is derived from an EMBL/GenBank/DDBJ whole genome shotgun (WGS) entry which is preliminary data.</text>
</comment>
<evidence type="ECO:0000313" key="2">
    <source>
        <dbReference type="Proteomes" id="UP001341840"/>
    </source>
</evidence>
<organism evidence="1 2">
    <name type="scientific">Stylosanthes scabra</name>
    <dbReference type="NCBI Taxonomy" id="79078"/>
    <lineage>
        <taxon>Eukaryota</taxon>
        <taxon>Viridiplantae</taxon>
        <taxon>Streptophyta</taxon>
        <taxon>Embryophyta</taxon>
        <taxon>Tracheophyta</taxon>
        <taxon>Spermatophyta</taxon>
        <taxon>Magnoliopsida</taxon>
        <taxon>eudicotyledons</taxon>
        <taxon>Gunneridae</taxon>
        <taxon>Pentapetalae</taxon>
        <taxon>rosids</taxon>
        <taxon>fabids</taxon>
        <taxon>Fabales</taxon>
        <taxon>Fabaceae</taxon>
        <taxon>Papilionoideae</taxon>
        <taxon>50 kb inversion clade</taxon>
        <taxon>dalbergioids sensu lato</taxon>
        <taxon>Dalbergieae</taxon>
        <taxon>Pterocarpus clade</taxon>
        <taxon>Stylosanthes</taxon>
    </lineage>
</organism>
<dbReference type="Proteomes" id="UP001341840">
    <property type="component" value="Unassembled WGS sequence"/>
</dbReference>
<proteinExistence type="predicted"/>
<keyword evidence="2" id="KW-1185">Reference proteome</keyword>
<gene>
    <name evidence="1" type="ORF">PIB30_106889</name>
</gene>
<accession>A0ABU6UZB4</accession>
<name>A0ABU6UZB4_9FABA</name>
<sequence>MLFVASPEPCPAALTRLPRALPLACTRLGVRGATVQLFGYRPKHLTLRAVPRVSFVPSLETCPAALARRSRMLPLACTRLGVRGAVRLGVLAALARRSRMLPLACTRLGVRGAVRLGVLGLRAVLADEWCLGLECCLAPCLAQRTGAPDPLHVWARATVLVPLLCGSCVSYPVVWYPCLAPTFPLRSPLVGLPGEFQDTPVVLPVSALCAATVACVRVLFSLVRCTRLGWGLRSPSVPQMIRFLGKTPAAVSFESFPSRGASAARRAGSVTDATWLILPVVICLSQRLSHAC</sequence>
<feature type="non-terminal residue" evidence="1">
    <location>
        <position position="292"/>
    </location>
</feature>